<dbReference type="EMBL" id="CACTIH010000271">
    <property type="protein sequence ID" value="CAA2958530.1"/>
    <property type="molecule type" value="Genomic_DNA"/>
</dbReference>
<comment type="caution">
    <text evidence="2">The sequence shown here is derived from an EMBL/GenBank/DDBJ whole genome shotgun (WGS) entry which is preliminary data.</text>
</comment>
<name>A0A8S0PY36_OLEEU</name>
<reference evidence="2 3" key="1">
    <citation type="submission" date="2019-12" db="EMBL/GenBank/DDBJ databases">
        <authorList>
            <person name="Alioto T."/>
            <person name="Alioto T."/>
            <person name="Gomez Garrido J."/>
        </authorList>
    </citation>
    <scope>NUCLEOTIDE SEQUENCE [LARGE SCALE GENOMIC DNA]</scope>
</reference>
<gene>
    <name evidence="2" type="ORF">OLEA9_A117351</name>
</gene>
<evidence type="ECO:0000313" key="3">
    <source>
        <dbReference type="Proteomes" id="UP000594638"/>
    </source>
</evidence>
<evidence type="ECO:0000313" key="2">
    <source>
        <dbReference type="EMBL" id="CAA2958530.1"/>
    </source>
</evidence>
<organism evidence="2 3">
    <name type="scientific">Olea europaea subsp. europaea</name>
    <dbReference type="NCBI Taxonomy" id="158383"/>
    <lineage>
        <taxon>Eukaryota</taxon>
        <taxon>Viridiplantae</taxon>
        <taxon>Streptophyta</taxon>
        <taxon>Embryophyta</taxon>
        <taxon>Tracheophyta</taxon>
        <taxon>Spermatophyta</taxon>
        <taxon>Magnoliopsida</taxon>
        <taxon>eudicotyledons</taxon>
        <taxon>Gunneridae</taxon>
        <taxon>Pentapetalae</taxon>
        <taxon>asterids</taxon>
        <taxon>lamiids</taxon>
        <taxon>Lamiales</taxon>
        <taxon>Oleaceae</taxon>
        <taxon>Oleeae</taxon>
        <taxon>Olea</taxon>
    </lineage>
</organism>
<keyword evidence="3" id="KW-1185">Reference proteome</keyword>
<dbReference type="Proteomes" id="UP000594638">
    <property type="component" value="Unassembled WGS sequence"/>
</dbReference>
<proteinExistence type="predicted"/>
<accession>A0A8S0PY36</accession>
<evidence type="ECO:0000256" key="1">
    <source>
        <dbReference type="SAM" id="MobiDB-lite"/>
    </source>
</evidence>
<dbReference type="OrthoDB" id="4506189at2759"/>
<sequence>MVSVFFTRTKWVSKAQSNEYTEKIEGIAAKISTTESTKQVSQDPSLGTSDMQILSKEAGESIHSPRGLRRRLMHPTEDRSNDTIKFNNIERSVKLDSAAQAHIEKHRTGVREDRIELQGSETEGHMARAGVLQLGLHV</sequence>
<protein>
    <submittedName>
        <fullName evidence="2">Cation exchanger family</fullName>
    </submittedName>
</protein>
<dbReference type="Gramene" id="OE9A117351T1">
    <property type="protein sequence ID" value="OE9A117351C1"/>
    <property type="gene ID" value="OE9A117351"/>
</dbReference>
<dbReference type="AlphaFoldDB" id="A0A8S0PY36"/>
<feature type="region of interest" description="Disordered" evidence="1">
    <location>
        <begin position="57"/>
        <end position="81"/>
    </location>
</feature>